<feature type="chain" id="PRO_5039512728" evidence="6">
    <location>
        <begin position="25"/>
        <end position="589"/>
    </location>
</feature>
<dbReference type="GO" id="GO:0030313">
    <property type="term" value="C:cell envelope"/>
    <property type="evidence" value="ECO:0007669"/>
    <property type="project" value="UniProtKB-SubCell"/>
</dbReference>
<dbReference type="GO" id="GO:0015833">
    <property type="term" value="P:peptide transport"/>
    <property type="evidence" value="ECO:0007669"/>
    <property type="project" value="TreeGrafter"/>
</dbReference>
<comment type="caution">
    <text evidence="8">The sequence shown here is derived from an EMBL/GenBank/DDBJ whole genome shotgun (WGS) entry which is preliminary data.</text>
</comment>
<comment type="subcellular location">
    <subcellularLocation>
        <location evidence="1">Cell envelope</location>
    </subcellularLocation>
</comment>
<reference evidence="8" key="1">
    <citation type="submission" date="2020-10" db="EMBL/GenBank/DDBJ databases">
        <authorList>
            <person name="Gilroy R."/>
        </authorList>
    </citation>
    <scope>NUCLEOTIDE SEQUENCE</scope>
    <source>
        <strain evidence="8">ChiGjej1B1-24693</strain>
    </source>
</reference>
<comment type="similarity">
    <text evidence="2">Belongs to the bacterial solute-binding protein 5 family.</text>
</comment>
<protein>
    <submittedName>
        <fullName evidence="8">Peptide ABC transporter substrate-binding protein</fullName>
    </submittedName>
</protein>
<feature type="region of interest" description="Disordered" evidence="5">
    <location>
        <begin position="198"/>
        <end position="224"/>
    </location>
</feature>
<gene>
    <name evidence="8" type="ORF">IAA98_10885</name>
</gene>
<dbReference type="GO" id="GO:0043190">
    <property type="term" value="C:ATP-binding cassette (ABC) transporter complex"/>
    <property type="evidence" value="ECO:0007669"/>
    <property type="project" value="InterPro"/>
</dbReference>
<dbReference type="CDD" id="cd08504">
    <property type="entry name" value="PBP2_OppA"/>
    <property type="match status" value="1"/>
</dbReference>
<dbReference type="Gene3D" id="3.40.190.10">
    <property type="entry name" value="Periplasmic binding protein-like II"/>
    <property type="match status" value="1"/>
</dbReference>
<keyword evidence="3" id="KW-0813">Transport</keyword>
<dbReference type="InterPro" id="IPR039424">
    <property type="entry name" value="SBP_5"/>
</dbReference>
<dbReference type="PROSITE" id="PS51257">
    <property type="entry name" value="PROKAR_LIPOPROTEIN"/>
    <property type="match status" value="1"/>
</dbReference>
<dbReference type="FunFam" id="3.90.76.10:FF:000001">
    <property type="entry name" value="Oligopeptide ABC transporter substrate-binding protein"/>
    <property type="match status" value="1"/>
</dbReference>
<evidence type="ECO:0000313" key="9">
    <source>
        <dbReference type="Proteomes" id="UP000886842"/>
    </source>
</evidence>
<dbReference type="InterPro" id="IPR006311">
    <property type="entry name" value="TAT_signal"/>
</dbReference>
<evidence type="ECO:0000256" key="1">
    <source>
        <dbReference type="ARBA" id="ARBA00004196"/>
    </source>
</evidence>
<dbReference type="Gene3D" id="3.90.76.10">
    <property type="entry name" value="Dipeptide-binding Protein, Domain 1"/>
    <property type="match status" value="1"/>
</dbReference>
<feature type="compositionally biased region" description="Basic and acidic residues" evidence="5">
    <location>
        <begin position="213"/>
        <end position="223"/>
    </location>
</feature>
<feature type="domain" description="Solute-binding protein family 5" evidence="7">
    <location>
        <begin position="92"/>
        <end position="433"/>
    </location>
</feature>
<dbReference type="InterPro" id="IPR000914">
    <property type="entry name" value="SBP_5_dom"/>
</dbReference>
<dbReference type="GO" id="GO:0042597">
    <property type="term" value="C:periplasmic space"/>
    <property type="evidence" value="ECO:0007669"/>
    <property type="project" value="UniProtKB-ARBA"/>
</dbReference>
<reference evidence="8" key="2">
    <citation type="journal article" date="2021" name="PeerJ">
        <title>Extensive microbial diversity within the chicken gut microbiome revealed by metagenomics and culture.</title>
        <authorList>
            <person name="Gilroy R."/>
            <person name="Ravi A."/>
            <person name="Getino M."/>
            <person name="Pursley I."/>
            <person name="Horton D.L."/>
            <person name="Alikhan N.F."/>
            <person name="Baker D."/>
            <person name="Gharbi K."/>
            <person name="Hall N."/>
            <person name="Watson M."/>
            <person name="Adriaenssens E.M."/>
            <person name="Foster-Nyarko E."/>
            <person name="Jarju S."/>
            <person name="Secka A."/>
            <person name="Antonio M."/>
            <person name="Oren A."/>
            <person name="Chaudhuri R.R."/>
            <person name="La Ragione R."/>
            <person name="Hildebrand F."/>
            <person name="Pallen M.J."/>
        </authorList>
    </citation>
    <scope>NUCLEOTIDE SEQUENCE</scope>
    <source>
        <strain evidence="8">ChiGjej1B1-24693</strain>
    </source>
</reference>
<name>A0A9D1KNR5_9ACTN</name>
<dbReference type="Proteomes" id="UP000886842">
    <property type="component" value="Unassembled WGS sequence"/>
</dbReference>
<dbReference type="PANTHER" id="PTHR30290:SF83">
    <property type="entry name" value="ABC TRANSPORTER SUBSTRATE-BINDING PROTEIN"/>
    <property type="match status" value="1"/>
</dbReference>
<evidence type="ECO:0000256" key="4">
    <source>
        <dbReference type="ARBA" id="ARBA00022729"/>
    </source>
</evidence>
<evidence type="ECO:0000256" key="3">
    <source>
        <dbReference type="ARBA" id="ARBA00022448"/>
    </source>
</evidence>
<feature type="signal peptide" evidence="6">
    <location>
        <begin position="1"/>
        <end position="24"/>
    </location>
</feature>
<dbReference type="PANTHER" id="PTHR30290">
    <property type="entry name" value="PERIPLASMIC BINDING COMPONENT OF ABC TRANSPORTER"/>
    <property type="match status" value="1"/>
</dbReference>
<dbReference type="GO" id="GO:1904680">
    <property type="term" value="F:peptide transmembrane transporter activity"/>
    <property type="evidence" value="ECO:0007669"/>
    <property type="project" value="TreeGrafter"/>
</dbReference>
<feature type="compositionally biased region" description="Low complexity" evidence="5">
    <location>
        <begin position="198"/>
        <end position="209"/>
    </location>
</feature>
<evidence type="ECO:0000313" key="8">
    <source>
        <dbReference type="EMBL" id="HIT76082.1"/>
    </source>
</evidence>
<evidence type="ECO:0000256" key="5">
    <source>
        <dbReference type="SAM" id="MobiDB-lite"/>
    </source>
</evidence>
<keyword evidence="4 6" id="KW-0732">Signal</keyword>
<dbReference type="Pfam" id="PF00496">
    <property type="entry name" value="SBP_bac_5"/>
    <property type="match status" value="1"/>
</dbReference>
<evidence type="ECO:0000256" key="6">
    <source>
        <dbReference type="SAM" id="SignalP"/>
    </source>
</evidence>
<dbReference type="InterPro" id="IPR030678">
    <property type="entry name" value="Peptide/Ni-bd"/>
</dbReference>
<proteinExistence type="inferred from homology"/>
<accession>A0A9D1KNR5</accession>
<dbReference type="Gene3D" id="3.10.105.10">
    <property type="entry name" value="Dipeptide-binding Protein, Domain 3"/>
    <property type="match status" value="1"/>
</dbReference>
<dbReference type="EMBL" id="DVLP01000320">
    <property type="protein sequence ID" value="HIT76082.1"/>
    <property type="molecule type" value="Genomic_DNA"/>
</dbReference>
<sequence>MITNVSRRALLGAGLAATALGATSCTFSSSGPGSSGGGGEGDGDEMVLRQMMRPIDHLDPAFGGSTVPDTAWLTSSLFEGLVLLDPDGGEDPLPGVAESWDISDDGLTYTFHLRDNAQWSNGDPVTAEDFVWNWKRSLTPKTAEEQENDLSYSGDVYLNVKGAEDYFGGKNDDFSTVAVKATDESTLEFQLVDPDPRFLPTLTGRTTRPLHPKTVEEHPKDWADPENWVSNGPYVLTKWRANAGFTAERSDSYWDVDEYPINRWEVVFNDGGDPAGMVQYNADEIDVFRVNGDPDSIIANETLADQLQLGSLTQFNSLEVLNSENTILEDDVRVRMALSMAIDRDAIAEIAKPLKAATTLCPSGIAGYDQVEAATSFDPERAKQLLAEAGHANGEGIPEINIMIYNSMPWIEAVGEMWSEHLGVKYKIDQVDVGVLAEKTDQVHPANYVGFRYYHYGINIPTMYGFASMLPAKSRAMPTAAVKRYWEIDNDKKMSASQKKAEQQELMEKNWWPDYRAYAELVDQAQQAGDPEQSQQLAIQAATALEKTQTNIPILWSGYTFMIKPHVKNVKPTSYMDLLFNLKGVTIEK</sequence>
<organism evidence="8 9">
    <name type="scientific">Candidatus Avipropionibacterium avicola</name>
    <dbReference type="NCBI Taxonomy" id="2840701"/>
    <lineage>
        <taxon>Bacteria</taxon>
        <taxon>Bacillati</taxon>
        <taxon>Actinomycetota</taxon>
        <taxon>Actinomycetes</taxon>
        <taxon>Propionibacteriales</taxon>
        <taxon>Propionibacteriaceae</taxon>
        <taxon>Propionibacteriaceae incertae sedis</taxon>
        <taxon>Candidatus Avipropionibacterium</taxon>
    </lineage>
</organism>
<dbReference type="PROSITE" id="PS51318">
    <property type="entry name" value="TAT"/>
    <property type="match status" value="1"/>
</dbReference>
<dbReference type="PIRSF" id="PIRSF002741">
    <property type="entry name" value="MppA"/>
    <property type="match status" value="1"/>
</dbReference>
<evidence type="ECO:0000256" key="2">
    <source>
        <dbReference type="ARBA" id="ARBA00005695"/>
    </source>
</evidence>
<dbReference type="AlphaFoldDB" id="A0A9D1KNR5"/>
<dbReference type="SUPFAM" id="SSF53850">
    <property type="entry name" value="Periplasmic binding protein-like II"/>
    <property type="match status" value="1"/>
</dbReference>
<evidence type="ECO:0000259" key="7">
    <source>
        <dbReference type="Pfam" id="PF00496"/>
    </source>
</evidence>